<keyword evidence="6 14" id="KW-0251">Elongation factor</keyword>
<dbReference type="InterPro" id="IPR001816">
    <property type="entry name" value="Transl_elong_EFTs/EF1B"/>
</dbReference>
<evidence type="ECO:0000256" key="6">
    <source>
        <dbReference type="ARBA" id="ARBA00022768"/>
    </source>
</evidence>
<dbReference type="Pfam" id="PF00575">
    <property type="entry name" value="S1"/>
    <property type="match status" value="2"/>
</dbReference>
<dbReference type="PROSITE" id="PS01126">
    <property type="entry name" value="EF_TS_1"/>
    <property type="match status" value="2"/>
</dbReference>
<dbReference type="CDD" id="cd14275">
    <property type="entry name" value="UBA_EF-Ts"/>
    <property type="match status" value="2"/>
</dbReference>
<feature type="compositionally biased region" description="Acidic residues" evidence="16">
    <location>
        <begin position="427"/>
        <end position="447"/>
    </location>
</feature>
<evidence type="ECO:0000256" key="14">
    <source>
        <dbReference type="HAMAP-Rule" id="MF_03135"/>
    </source>
</evidence>
<dbReference type="Gene3D" id="2.40.50.140">
    <property type="entry name" value="Nucleic acid-binding proteins"/>
    <property type="match status" value="2"/>
</dbReference>
<feature type="region of interest" description="Disordered" evidence="16">
    <location>
        <begin position="773"/>
        <end position="800"/>
    </location>
</feature>
<dbReference type="SUPFAM" id="SSF54713">
    <property type="entry name" value="Elongation factor Ts (EF-Ts), dimerisation domain"/>
    <property type="match status" value="2"/>
</dbReference>
<dbReference type="NCBIfam" id="TIGR00116">
    <property type="entry name" value="tsf"/>
    <property type="match status" value="3"/>
</dbReference>
<feature type="compositionally biased region" description="Low complexity" evidence="16">
    <location>
        <begin position="94"/>
        <end position="109"/>
    </location>
</feature>
<evidence type="ECO:0000256" key="8">
    <source>
        <dbReference type="ARBA" id="ARBA00022946"/>
    </source>
</evidence>
<feature type="region of interest" description="Disordered" evidence="16">
    <location>
        <begin position="391"/>
        <end position="564"/>
    </location>
</feature>
<keyword evidence="3" id="KW-0150">Chloroplast</keyword>
<dbReference type="Gene3D" id="1.10.8.10">
    <property type="entry name" value="DNA helicase RuvA subunit, C-terminal domain"/>
    <property type="match status" value="2"/>
</dbReference>
<dbReference type="InterPro" id="IPR009060">
    <property type="entry name" value="UBA-like_sf"/>
</dbReference>
<evidence type="ECO:0000256" key="15">
    <source>
        <dbReference type="RuleBase" id="RU000642"/>
    </source>
</evidence>
<keyword evidence="7 14" id="KW-0648">Protein biosynthesis</keyword>
<dbReference type="GO" id="GO:0005739">
    <property type="term" value="C:mitochondrion"/>
    <property type="evidence" value="ECO:0007669"/>
    <property type="project" value="UniProtKB-SubCell"/>
</dbReference>
<dbReference type="PANTHER" id="PTHR11741:SF10">
    <property type="entry name" value="POLYPROTEIN OF EF-TS, CHLOROPLASTIC"/>
    <property type="match status" value="1"/>
</dbReference>
<evidence type="ECO:0000256" key="11">
    <source>
        <dbReference type="ARBA" id="ARBA00063456"/>
    </source>
</evidence>
<dbReference type="SMART" id="SM00316">
    <property type="entry name" value="S1"/>
    <property type="match status" value="2"/>
</dbReference>
<evidence type="ECO:0000259" key="17">
    <source>
        <dbReference type="PROSITE" id="PS50126"/>
    </source>
</evidence>
<comment type="subcellular location">
    <subcellularLocation>
        <location evidence="14">Mitochondrion</location>
    </subcellularLocation>
    <subcellularLocation>
        <location evidence="1">Plastid</location>
        <location evidence="1">Chloroplast</location>
    </subcellularLocation>
</comment>
<dbReference type="InterPro" id="IPR003029">
    <property type="entry name" value="S1_domain"/>
</dbReference>
<keyword evidence="5" id="KW-0677">Repeat</keyword>
<dbReference type="InterPro" id="IPR018101">
    <property type="entry name" value="Transl_elong_Ts_CS"/>
</dbReference>
<comment type="function">
    <text evidence="9 14 15">Associates with the EF-Tu.GDP complex and induces the exchange of GDP to GTP. It remains bound to the aminoacyl-tRNA.EF-Tu.GTP complex up to the GTP hydrolysis stage on the ribosome.</text>
</comment>
<dbReference type="FunFam" id="1.10.286.20:FF:000001">
    <property type="entry name" value="Elongation factor Ts"/>
    <property type="match status" value="2"/>
</dbReference>
<dbReference type="InterPro" id="IPR012340">
    <property type="entry name" value="NA-bd_OB-fold"/>
</dbReference>
<feature type="region of interest" description="Disordered" evidence="16">
    <location>
        <begin position="94"/>
        <end position="132"/>
    </location>
</feature>
<dbReference type="EMBL" id="JBJXBP010000003">
    <property type="protein sequence ID" value="KAL3839893.1"/>
    <property type="molecule type" value="Genomic_DNA"/>
</dbReference>
<sequence length="1003" mass="109533">MAPAIPSSINNISFTPEVALISKKSNILSRCSFPRKLNNLPLPAQKYVLPLSTSVRLFPQFRIGCSLKPKLRTHIACATGTDVAVEEAEAEAEASVTVTDAAETTEASAPKTDVNTNRTKPPRSVRKSDFPPVKNEELIPGATFTGKVRSIQPFGAFVDFGAFTDGLVHVSQLSDSFVKDVSSVVTIGQEVTVKLVEANMETGRISLTMRVNEAPSGEKSRPPRKTGQNYNQKKEDTKSSKFVKGQDLAGTVKNIIRAGAFISLPEGEEGFLPTSEEADEGFVNMMGGSSMEIGQEVNVRVLRITRGQVTLTMKKEEAGGELDAKLTQGVLHTATNPFVLAFRSNKDISAFLDERENENQLVEKVEEDAKDTVGEVTVIDETSSEIPDKEENVVTLPENSQSNDVEIESSKEVEASTVISSDNEPSPIEEADISSEIEVEATEEAVAEEVKEKTVEDVIAKDEDQSEKADSTDPVATQGEEETDAPNPAENGSIESSSAQIDSLDLETTSTETQVSDNPGNGIAVNEVETQTSADSQPKENVSTPAEQITDASPKETSTKAAISPALVKQLRDETGAGMMDCKKALSETGGDIVKAQEYLRKKGLASADKKASRATAEGRVGSYIHDSRIGVLIEVNCETDFVARGDIFKELVEDLAMQVAACPQIQYLTTEDVPKEYVDKEKELEMQKEDLLSKPEQIRSKIVEGRIRKRLEDLALLEQPFIKDDKVVVKDWVKQTISTIGENIKVKRFVRYNLGEGLEKKSQDFAAEVAAQTAAKPTPTSVEPEPAATETVEKPPKPTVSAALVKQLREETGAGMMDCKKALSETGGDLEKAQEYLRKKGLSAADKKSSRLAAEGRIGSYIHDSRIGVLIEVNCETDFVGRNENFKQLVDDLAMQVVACPQVQYVSIEDIPESIVNREKQLEMQREDLKSKPENIREKIVEGRIAKRLGELALLEQPFIKDDSLFVKDLVKQTVAGLGENIKVRRFVRFTLGETAIVENEA</sequence>
<feature type="compositionally biased region" description="Polar residues" evidence="16">
    <location>
        <begin position="528"/>
        <end position="552"/>
    </location>
</feature>
<dbReference type="FunFam" id="2.40.50.140:FF:000051">
    <property type="entry name" value="RNA-binding transcriptional accessory protein"/>
    <property type="match status" value="1"/>
</dbReference>
<evidence type="ECO:0000256" key="5">
    <source>
        <dbReference type="ARBA" id="ARBA00022737"/>
    </source>
</evidence>
<evidence type="ECO:0000256" key="12">
    <source>
        <dbReference type="ARBA" id="ARBA00065253"/>
    </source>
</evidence>
<dbReference type="InterPro" id="IPR036402">
    <property type="entry name" value="EF-Ts_dimer_sf"/>
</dbReference>
<name>A0ABD3TUG7_9LAMI</name>
<dbReference type="GO" id="GO:0003746">
    <property type="term" value="F:translation elongation factor activity"/>
    <property type="evidence" value="ECO:0007669"/>
    <property type="project" value="UniProtKB-UniRule"/>
</dbReference>
<protein>
    <recommendedName>
        <fullName evidence="14">Elongation factor Ts, mitochondrial</fullName>
        <shortName evidence="14">EF-Ts</shortName>
        <shortName evidence="14">EF-TsMt</shortName>
    </recommendedName>
</protein>
<evidence type="ECO:0000256" key="4">
    <source>
        <dbReference type="ARBA" id="ARBA00022640"/>
    </source>
</evidence>
<dbReference type="FunFam" id="2.40.50.140:FF:000250">
    <property type="entry name" value="Elongation factor Ts, mitochondrial"/>
    <property type="match status" value="1"/>
</dbReference>
<accession>A0ABD3TUG7</accession>
<comment type="caution">
    <text evidence="18">The sequence shown here is derived from an EMBL/GenBank/DDBJ whole genome shotgun (WGS) entry which is preliminary data.</text>
</comment>
<dbReference type="GO" id="GO:0009507">
    <property type="term" value="C:chloroplast"/>
    <property type="evidence" value="ECO:0007669"/>
    <property type="project" value="UniProtKB-SubCell"/>
</dbReference>
<evidence type="ECO:0000256" key="13">
    <source>
        <dbReference type="ARBA" id="ARBA00065880"/>
    </source>
</evidence>
<evidence type="ECO:0000313" key="19">
    <source>
        <dbReference type="Proteomes" id="UP001634393"/>
    </source>
</evidence>
<dbReference type="PROSITE" id="PS50126">
    <property type="entry name" value="S1"/>
    <property type="match status" value="2"/>
</dbReference>
<evidence type="ECO:0000256" key="10">
    <source>
        <dbReference type="ARBA" id="ARBA00056139"/>
    </source>
</evidence>
<dbReference type="PROSITE" id="PS01127">
    <property type="entry name" value="EF_TS_2"/>
    <property type="match status" value="1"/>
</dbReference>
<evidence type="ECO:0000256" key="1">
    <source>
        <dbReference type="ARBA" id="ARBA00004229"/>
    </source>
</evidence>
<evidence type="ECO:0000256" key="9">
    <source>
        <dbReference type="ARBA" id="ARBA00025453"/>
    </source>
</evidence>
<dbReference type="SUPFAM" id="SSF50249">
    <property type="entry name" value="Nucleic acid-binding proteins"/>
    <property type="match status" value="2"/>
</dbReference>
<comment type="subunit">
    <text evidence="12">Component of the chloroplast ribosome 70S subunit, and at low levels, present in polysomes.</text>
</comment>
<reference evidence="18 19" key="1">
    <citation type="submission" date="2024-12" db="EMBL/GenBank/DDBJ databases">
        <title>The unique morphological basis and parallel evolutionary history of personate flowers in Penstemon.</title>
        <authorList>
            <person name="Depatie T.H."/>
            <person name="Wessinger C.A."/>
        </authorList>
    </citation>
    <scope>NUCLEOTIDE SEQUENCE [LARGE SCALE GENOMIC DNA]</scope>
    <source>
        <strain evidence="18">WTNN_2</strain>
        <tissue evidence="18">Leaf</tissue>
    </source>
</reference>
<dbReference type="Gene3D" id="1.10.286.20">
    <property type="match status" value="2"/>
</dbReference>
<dbReference type="AlphaFoldDB" id="A0ABD3TUG7"/>
<comment type="similarity">
    <text evidence="2 14 15">Belongs to the EF-Ts family.</text>
</comment>
<evidence type="ECO:0000256" key="16">
    <source>
        <dbReference type="SAM" id="MobiDB-lite"/>
    </source>
</evidence>
<dbReference type="Proteomes" id="UP001634393">
    <property type="component" value="Unassembled WGS sequence"/>
</dbReference>
<organism evidence="18 19">
    <name type="scientific">Penstemon smallii</name>
    <dbReference type="NCBI Taxonomy" id="265156"/>
    <lineage>
        <taxon>Eukaryota</taxon>
        <taxon>Viridiplantae</taxon>
        <taxon>Streptophyta</taxon>
        <taxon>Embryophyta</taxon>
        <taxon>Tracheophyta</taxon>
        <taxon>Spermatophyta</taxon>
        <taxon>Magnoliopsida</taxon>
        <taxon>eudicotyledons</taxon>
        <taxon>Gunneridae</taxon>
        <taxon>Pentapetalae</taxon>
        <taxon>asterids</taxon>
        <taxon>lamiids</taxon>
        <taxon>Lamiales</taxon>
        <taxon>Plantaginaceae</taxon>
        <taxon>Cheloneae</taxon>
        <taxon>Penstemon</taxon>
    </lineage>
</organism>
<evidence type="ECO:0000313" key="18">
    <source>
        <dbReference type="EMBL" id="KAL3839893.1"/>
    </source>
</evidence>
<dbReference type="Gene3D" id="3.30.479.20">
    <property type="entry name" value="Elongation factor Ts, dimerisation domain"/>
    <property type="match status" value="2"/>
</dbReference>
<dbReference type="InterPro" id="IPR014039">
    <property type="entry name" value="Transl_elong_EFTs/EF1B_dimer"/>
</dbReference>
<comment type="subunit">
    <text evidence="13">Component of the chloroplast ribosome 30S and 70S subunits, as well as polysomes.</text>
</comment>
<feature type="domain" description="S1 motif" evidence="17">
    <location>
        <begin position="141"/>
        <end position="210"/>
    </location>
</feature>
<keyword evidence="4" id="KW-0934">Plastid</keyword>
<dbReference type="Pfam" id="PF00889">
    <property type="entry name" value="EF_TS"/>
    <property type="match status" value="2"/>
</dbReference>
<keyword evidence="19" id="KW-1185">Reference proteome</keyword>
<feature type="compositionally biased region" description="Polar residues" evidence="16">
    <location>
        <begin position="493"/>
        <end position="519"/>
    </location>
</feature>
<evidence type="ECO:0000256" key="3">
    <source>
        <dbReference type="ARBA" id="ARBA00022528"/>
    </source>
</evidence>
<dbReference type="PANTHER" id="PTHR11741">
    <property type="entry name" value="ELONGATION FACTOR TS"/>
    <property type="match status" value="1"/>
</dbReference>
<dbReference type="SUPFAM" id="SSF46934">
    <property type="entry name" value="UBA-like"/>
    <property type="match status" value="2"/>
</dbReference>
<gene>
    <name evidence="14" type="primary">EFTS</name>
    <name evidence="18" type="ORF">ACJIZ3_024484</name>
</gene>
<comment type="subunit">
    <text evidence="11">Associates transiently with chloroplast polysomes.</text>
</comment>
<dbReference type="FunFam" id="1.10.8.10:FF:000001">
    <property type="entry name" value="Elongation factor Ts"/>
    <property type="match status" value="2"/>
</dbReference>
<feature type="region of interest" description="Disordered" evidence="16">
    <location>
        <begin position="212"/>
        <end position="240"/>
    </location>
</feature>
<dbReference type="HAMAP" id="MF_00050">
    <property type="entry name" value="EF_Ts"/>
    <property type="match status" value="2"/>
</dbReference>
<evidence type="ECO:0000256" key="7">
    <source>
        <dbReference type="ARBA" id="ARBA00022917"/>
    </source>
</evidence>
<proteinExistence type="inferred from homology"/>
<dbReference type="GO" id="GO:0003729">
    <property type="term" value="F:mRNA binding"/>
    <property type="evidence" value="ECO:0007669"/>
    <property type="project" value="UniProtKB-ARBA"/>
</dbReference>
<evidence type="ECO:0000256" key="2">
    <source>
        <dbReference type="ARBA" id="ARBA00005532"/>
    </source>
</evidence>
<keyword evidence="14" id="KW-0496">Mitochondrion</keyword>
<feature type="domain" description="S1 motif" evidence="17">
    <location>
        <begin position="245"/>
        <end position="314"/>
    </location>
</feature>
<keyword evidence="8" id="KW-0809">Transit peptide</keyword>
<feature type="compositionally biased region" description="Basic and acidic residues" evidence="16">
    <location>
        <begin position="448"/>
        <end position="471"/>
    </location>
</feature>
<comment type="function">
    <text evidence="10">Binds to psbD and psbA 5'-untranslated regions (UTRs) in vitro.</text>
</comment>